<dbReference type="InterPro" id="IPR017441">
    <property type="entry name" value="Protein_kinase_ATP_BS"/>
</dbReference>
<dbReference type="InParanoid" id="D8M1U0"/>
<dbReference type="RefSeq" id="XP_012896077.1">
    <property type="nucleotide sequence ID" value="XM_013040623.1"/>
</dbReference>
<accession>D8M1U0</accession>
<dbReference type="Pfam" id="PF00069">
    <property type="entry name" value="Pkinase"/>
    <property type="match status" value="2"/>
</dbReference>
<dbReference type="EMBL" id="FN668646">
    <property type="protein sequence ID" value="CBK22029.2"/>
    <property type="molecule type" value="Genomic_DNA"/>
</dbReference>
<dbReference type="FunFam" id="1.10.510.10:FF:000405">
    <property type="entry name" value="Mitogen-activated protein kinase"/>
    <property type="match status" value="1"/>
</dbReference>
<dbReference type="InterPro" id="IPR008271">
    <property type="entry name" value="Ser/Thr_kinase_AS"/>
</dbReference>
<evidence type="ECO:0000256" key="2">
    <source>
        <dbReference type="ARBA" id="ARBA00022527"/>
    </source>
</evidence>
<keyword evidence="6 9" id="KW-0067">ATP-binding</keyword>
<dbReference type="Gene3D" id="3.30.200.20">
    <property type="entry name" value="Phosphorylase Kinase, domain 1"/>
    <property type="match status" value="1"/>
</dbReference>
<evidence type="ECO:0000256" key="10">
    <source>
        <dbReference type="RuleBase" id="RU000304"/>
    </source>
</evidence>
<evidence type="ECO:0000313" key="12">
    <source>
        <dbReference type="EMBL" id="CBK22029.2"/>
    </source>
</evidence>
<dbReference type="InterPro" id="IPR050117">
    <property type="entry name" value="MAPK"/>
</dbReference>
<proteinExistence type="inferred from homology"/>
<dbReference type="PROSITE" id="PS50011">
    <property type="entry name" value="PROTEIN_KINASE_DOM"/>
    <property type="match status" value="1"/>
</dbReference>
<organism evidence="12">
    <name type="scientific">Blastocystis hominis</name>
    <dbReference type="NCBI Taxonomy" id="12968"/>
    <lineage>
        <taxon>Eukaryota</taxon>
        <taxon>Sar</taxon>
        <taxon>Stramenopiles</taxon>
        <taxon>Bigyra</taxon>
        <taxon>Opalozoa</taxon>
        <taxon>Opalinata</taxon>
        <taxon>Blastocystidae</taxon>
        <taxon>Blastocystis</taxon>
    </lineage>
</organism>
<evidence type="ECO:0000256" key="3">
    <source>
        <dbReference type="ARBA" id="ARBA00022679"/>
    </source>
</evidence>
<evidence type="ECO:0000256" key="4">
    <source>
        <dbReference type="ARBA" id="ARBA00022741"/>
    </source>
</evidence>
<reference evidence="12" key="1">
    <citation type="submission" date="2010-02" db="EMBL/GenBank/DDBJ databases">
        <title>Sequencing and annotation of the Blastocystis hominis genome.</title>
        <authorList>
            <person name="Wincker P."/>
        </authorList>
    </citation>
    <scope>NUCLEOTIDE SEQUENCE</scope>
    <source>
        <strain evidence="12">Singapore isolate B</strain>
    </source>
</reference>
<protein>
    <recommendedName>
        <fullName evidence="1">non-specific serine/threonine protein kinase</fullName>
        <ecNumber evidence="1">2.7.11.1</ecNumber>
    </recommendedName>
</protein>
<dbReference type="PROSITE" id="PS00107">
    <property type="entry name" value="PROTEIN_KINASE_ATP"/>
    <property type="match status" value="1"/>
</dbReference>
<dbReference type="InterPro" id="IPR011009">
    <property type="entry name" value="Kinase-like_dom_sf"/>
</dbReference>
<dbReference type="InterPro" id="IPR000719">
    <property type="entry name" value="Prot_kinase_dom"/>
</dbReference>
<evidence type="ECO:0000256" key="5">
    <source>
        <dbReference type="ARBA" id="ARBA00022777"/>
    </source>
</evidence>
<comment type="similarity">
    <text evidence="10">Belongs to the protein kinase superfamily.</text>
</comment>
<name>D8M1U0_BLAHO</name>
<evidence type="ECO:0000256" key="6">
    <source>
        <dbReference type="ARBA" id="ARBA00022840"/>
    </source>
</evidence>
<dbReference type="Proteomes" id="UP000008312">
    <property type="component" value="Unassembled WGS sequence"/>
</dbReference>
<dbReference type="AlphaFoldDB" id="D8M1U0"/>
<feature type="domain" description="Protein kinase" evidence="11">
    <location>
        <begin position="13"/>
        <end position="369"/>
    </location>
</feature>
<dbReference type="SUPFAM" id="SSF56112">
    <property type="entry name" value="Protein kinase-like (PK-like)"/>
    <property type="match status" value="1"/>
</dbReference>
<evidence type="ECO:0000256" key="1">
    <source>
        <dbReference type="ARBA" id="ARBA00012513"/>
    </source>
</evidence>
<dbReference type="GO" id="GO:0005524">
    <property type="term" value="F:ATP binding"/>
    <property type="evidence" value="ECO:0007669"/>
    <property type="project" value="UniProtKB-UniRule"/>
</dbReference>
<dbReference type="Gene3D" id="1.10.510.10">
    <property type="entry name" value="Transferase(Phosphotransferase) domain 1"/>
    <property type="match status" value="2"/>
</dbReference>
<keyword evidence="4 9" id="KW-0547">Nucleotide-binding</keyword>
<evidence type="ECO:0000256" key="7">
    <source>
        <dbReference type="ARBA" id="ARBA00047899"/>
    </source>
</evidence>
<keyword evidence="5" id="KW-0418">Kinase</keyword>
<dbReference type="EC" id="2.7.11.1" evidence="1"/>
<evidence type="ECO:0000259" key="11">
    <source>
        <dbReference type="PROSITE" id="PS50011"/>
    </source>
</evidence>
<evidence type="ECO:0000256" key="8">
    <source>
        <dbReference type="ARBA" id="ARBA00048679"/>
    </source>
</evidence>
<gene>
    <name evidence="12" type="ORF">GSBLH_T00002104001</name>
</gene>
<dbReference type="PANTHER" id="PTHR24055">
    <property type="entry name" value="MITOGEN-ACTIVATED PROTEIN KINASE"/>
    <property type="match status" value="1"/>
</dbReference>
<dbReference type="GeneID" id="24919311"/>
<keyword evidence="2 10" id="KW-0723">Serine/threonine-protein kinase</keyword>
<comment type="catalytic activity">
    <reaction evidence="8">
        <text>L-seryl-[protein] + ATP = O-phospho-L-seryl-[protein] + ADP + H(+)</text>
        <dbReference type="Rhea" id="RHEA:17989"/>
        <dbReference type="Rhea" id="RHEA-COMP:9863"/>
        <dbReference type="Rhea" id="RHEA-COMP:11604"/>
        <dbReference type="ChEBI" id="CHEBI:15378"/>
        <dbReference type="ChEBI" id="CHEBI:29999"/>
        <dbReference type="ChEBI" id="CHEBI:30616"/>
        <dbReference type="ChEBI" id="CHEBI:83421"/>
        <dbReference type="ChEBI" id="CHEBI:456216"/>
        <dbReference type="EC" id="2.7.11.1"/>
    </reaction>
</comment>
<dbReference type="GO" id="GO:0004674">
    <property type="term" value="F:protein serine/threonine kinase activity"/>
    <property type="evidence" value="ECO:0007669"/>
    <property type="project" value="UniProtKB-KW"/>
</dbReference>
<comment type="catalytic activity">
    <reaction evidence="7">
        <text>L-threonyl-[protein] + ATP = O-phospho-L-threonyl-[protein] + ADP + H(+)</text>
        <dbReference type="Rhea" id="RHEA:46608"/>
        <dbReference type="Rhea" id="RHEA-COMP:11060"/>
        <dbReference type="Rhea" id="RHEA-COMP:11605"/>
        <dbReference type="ChEBI" id="CHEBI:15378"/>
        <dbReference type="ChEBI" id="CHEBI:30013"/>
        <dbReference type="ChEBI" id="CHEBI:30616"/>
        <dbReference type="ChEBI" id="CHEBI:61977"/>
        <dbReference type="ChEBI" id="CHEBI:456216"/>
        <dbReference type="EC" id="2.7.11.1"/>
    </reaction>
</comment>
<dbReference type="OrthoDB" id="192887at2759"/>
<evidence type="ECO:0000313" key="13">
    <source>
        <dbReference type="Proteomes" id="UP000008312"/>
    </source>
</evidence>
<dbReference type="SMART" id="SM00220">
    <property type="entry name" value="S_TKc"/>
    <property type="match status" value="1"/>
</dbReference>
<keyword evidence="3" id="KW-0808">Transferase</keyword>
<keyword evidence="13" id="KW-1185">Reference proteome</keyword>
<evidence type="ECO:0000256" key="9">
    <source>
        <dbReference type="PROSITE-ProRule" id="PRU10141"/>
    </source>
</evidence>
<sequence length="377" mass="43844">MYLKRDWKIGSRYSIEKIVGNGSYGEVAKAYDHQTKEYVVAIKRIPNLFMDNQDTKRILREIYILRHLDSSFVVGLKNVFPSPNFNTDKTMYVLFSSFSRRYVVMDYMITDLYKVISSPQFFEIDHVRYILYQILCGMLYIHSAGVIHRDIKPANILLNEDVSVKICDFGLAREIVSLPHTHPKAPSTGRESSSSFQSSRCNLSLSTVNTESHGDAPSPVSIKRTMTRHVVTRYYRSPELLVIGDYTKSVDIWSVGCITAELLQMLQENEPDYRNRHPLFPGKYSSLSPRWSKSPLSYQDNLNIELKEDDQICVVCDALGRPPRRFLDRIPYEHVREQLEKYKEKKIDWNQYFRFIPSELSDLLNHMLVGERNGVDM</sequence>
<feature type="binding site" evidence="9">
    <location>
        <position position="43"/>
    </location>
    <ligand>
        <name>ATP</name>
        <dbReference type="ChEBI" id="CHEBI:30616"/>
    </ligand>
</feature>
<dbReference type="PROSITE" id="PS00108">
    <property type="entry name" value="PROTEIN_KINASE_ST"/>
    <property type="match status" value="1"/>
</dbReference>